<dbReference type="Proteomes" id="UP000504636">
    <property type="component" value="Unplaced"/>
</dbReference>
<evidence type="ECO:0000313" key="4">
    <source>
        <dbReference type="RefSeq" id="XP_033584795.1"/>
    </source>
</evidence>
<evidence type="ECO:0000313" key="3">
    <source>
        <dbReference type="Proteomes" id="UP000504636"/>
    </source>
</evidence>
<evidence type="ECO:0000256" key="1">
    <source>
        <dbReference type="SAM" id="MobiDB-lite"/>
    </source>
</evidence>
<dbReference type="GeneID" id="54465677"/>
<feature type="region of interest" description="Disordered" evidence="1">
    <location>
        <begin position="32"/>
        <end position="64"/>
    </location>
</feature>
<keyword evidence="3" id="KW-1185">Reference proteome</keyword>
<dbReference type="AlphaFoldDB" id="A0A6A6Z9M8"/>
<reference evidence="2 4" key="1">
    <citation type="journal article" date="2020" name="Stud. Mycol.">
        <title>101 Dothideomycetes genomes: a test case for predicting lifestyles and emergence of pathogens.</title>
        <authorList>
            <person name="Haridas S."/>
            <person name="Albert R."/>
            <person name="Binder M."/>
            <person name="Bloem J."/>
            <person name="Labutti K."/>
            <person name="Salamov A."/>
            <person name="Andreopoulos B."/>
            <person name="Baker S."/>
            <person name="Barry K."/>
            <person name="Bills G."/>
            <person name="Bluhm B."/>
            <person name="Cannon C."/>
            <person name="Castanera R."/>
            <person name="Culley D."/>
            <person name="Daum C."/>
            <person name="Ezra D."/>
            <person name="Gonzalez J."/>
            <person name="Henrissat B."/>
            <person name="Kuo A."/>
            <person name="Liang C."/>
            <person name="Lipzen A."/>
            <person name="Lutzoni F."/>
            <person name="Magnuson J."/>
            <person name="Mondo S."/>
            <person name="Nolan M."/>
            <person name="Ohm R."/>
            <person name="Pangilinan J."/>
            <person name="Park H.-J."/>
            <person name="Ramirez L."/>
            <person name="Alfaro M."/>
            <person name="Sun H."/>
            <person name="Tritt A."/>
            <person name="Yoshinaga Y."/>
            <person name="Zwiers L.-H."/>
            <person name="Turgeon B."/>
            <person name="Goodwin S."/>
            <person name="Spatafora J."/>
            <person name="Crous P."/>
            <person name="Grigoriev I."/>
        </authorList>
    </citation>
    <scope>NUCLEOTIDE SEQUENCE</scope>
    <source>
        <strain evidence="2 4">CBS 304.34</strain>
    </source>
</reference>
<reference evidence="4" key="3">
    <citation type="submission" date="2025-04" db="UniProtKB">
        <authorList>
            <consortium name="RefSeq"/>
        </authorList>
    </citation>
    <scope>IDENTIFICATION</scope>
    <source>
        <strain evidence="4">CBS 304.34</strain>
    </source>
</reference>
<dbReference type="EMBL" id="MU003692">
    <property type="protein sequence ID" value="KAF2817831.1"/>
    <property type="molecule type" value="Genomic_DNA"/>
</dbReference>
<accession>A0A6A6Z9M8</accession>
<evidence type="ECO:0000313" key="2">
    <source>
        <dbReference type="EMBL" id="KAF2817831.1"/>
    </source>
</evidence>
<dbReference type="OrthoDB" id="416222at2759"/>
<protein>
    <submittedName>
        <fullName evidence="2 4">Uncharacterized protein</fullName>
    </submittedName>
</protein>
<gene>
    <name evidence="2 4" type="ORF">BDZ99DRAFT_514046</name>
</gene>
<dbReference type="RefSeq" id="XP_033584795.1">
    <property type="nucleotide sequence ID" value="XM_033724784.1"/>
</dbReference>
<reference evidence="4" key="2">
    <citation type="submission" date="2020-04" db="EMBL/GenBank/DDBJ databases">
        <authorList>
            <consortium name="NCBI Genome Project"/>
        </authorList>
    </citation>
    <scope>NUCLEOTIDE SEQUENCE</scope>
    <source>
        <strain evidence="4">CBS 304.34</strain>
    </source>
</reference>
<name>A0A6A6Z9M8_9PEZI</name>
<organism evidence="2">
    <name type="scientific">Mytilinidion resinicola</name>
    <dbReference type="NCBI Taxonomy" id="574789"/>
    <lineage>
        <taxon>Eukaryota</taxon>
        <taxon>Fungi</taxon>
        <taxon>Dikarya</taxon>
        <taxon>Ascomycota</taxon>
        <taxon>Pezizomycotina</taxon>
        <taxon>Dothideomycetes</taxon>
        <taxon>Pleosporomycetidae</taxon>
        <taxon>Mytilinidiales</taxon>
        <taxon>Mytilinidiaceae</taxon>
        <taxon>Mytilinidion</taxon>
    </lineage>
</organism>
<proteinExistence type="predicted"/>
<sequence length="196" mass="21057">MCSYNRVNGSYGYQILKTLNGLLKDKLSFQDYVSPPAPPSTQRRSPQLPPKIHLGPPIRPRPPANIRTPAFPIRTLSATGIALLKTKTATVPLTRPTNLAVLSNADTISLTSDIATGNYATSRHHLPHIRHRHRQLRNQPLQLRTPAARRNQSALVGAVQTRSSPLFHGGSDAGAGGLRAAAAGVLGPGPRRARTA</sequence>